<organism evidence="3 4">
    <name type="scientific">Sphingomonas panacis</name>
    <dbReference type="NCBI Taxonomy" id="1560345"/>
    <lineage>
        <taxon>Bacteria</taxon>
        <taxon>Pseudomonadati</taxon>
        <taxon>Pseudomonadota</taxon>
        <taxon>Alphaproteobacteria</taxon>
        <taxon>Sphingomonadales</taxon>
        <taxon>Sphingomonadaceae</taxon>
        <taxon>Sphingomonas</taxon>
    </lineage>
</organism>
<reference evidence="3 4" key="1">
    <citation type="submission" date="2016-01" db="EMBL/GenBank/DDBJ databases">
        <title>Complete genome and mega plasmid sequence of Sphingomonas panacis DCY99 elicits systemic resistance in rice to Xanthomonas oryzae.</title>
        <authorList>
            <person name="Kim Y.J."/>
            <person name="Yang D.C."/>
            <person name="Sing P."/>
        </authorList>
    </citation>
    <scope>NUCLEOTIDE SEQUENCE [LARGE SCALE GENOMIC DNA]</scope>
    <source>
        <strain evidence="3 4">DCY99</strain>
    </source>
</reference>
<accession>A0A1B3Z6Y7</accession>
<evidence type="ECO:0000313" key="4">
    <source>
        <dbReference type="Proteomes" id="UP000094256"/>
    </source>
</evidence>
<dbReference type="AlphaFoldDB" id="A0A1B3Z6Y7"/>
<feature type="signal peptide" evidence="1">
    <location>
        <begin position="1"/>
        <end position="33"/>
    </location>
</feature>
<dbReference type="SUPFAM" id="SSF51556">
    <property type="entry name" value="Metallo-dependent hydrolases"/>
    <property type="match status" value="1"/>
</dbReference>
<dbReference type="CDD" id="cd01299">
    <property type="entry name" value="Met_dep_hydrolase_A"/>
    <property type="match status" value="1"/>
</dbReference>
<dbReference type="GO" id="GO:0016810">
    <property type="term" value="F:hydrolase activity, acting on carbon-nitrogen (but not peptide) bonds"/>
    <property type="evidence" value="ECO:0007669"/>
    <property type="project" value="InterPro"/>
</dbReference>
<evidence type="ECO:0000256" key="1">
    <source>
        <dbReference type="SAM" id="SignalP"/>
    </source>
</evidence>
<dbReference type="InterPro" id="IPR006680">
    <property type="entry name" value="Amidohydro-rel"/>
</dbReference>
<keyword evidence="1" id="KW-0732">Signal</keyword>
<sequence>MDQRWNMVSKTKRLLRRSLIGLVLMTGCGIAEAQTVVIHAGTLIATPGSPAKTNQSIVIDNGRITSIVDGFIPGDRIIDLSKRYVLPGLIDMHTHVVGMEKIDETAPSQWVTNLSLQRQSITALKAIPVVRQILLRGFTTIRNVGDPASVTYDLRDAIASGKVEGPRMLVSEPQFTLPGGALSNDVFHLTHDAVALVGNRGACSGVEDCRRAVREEVQRGADVIKLRLADTAALDPRIQTIESQDEVNAIVETAHQLGRTVAVHTSGVDRETLLAVNAGADTIEHGPQSDAVLLAMKRKGLSFTPTLDTYRYFAPILKRLGITRDYYGEARASVGAAKRIGVRILYGTDLMPLYADRESLEFSALVDAGLTPSEVLMAATINAAAALHMEKEIGSIAPGKAADIIAVDQDPTRDIQAMEKVSFVMRAGKVVAPQLGD</sequence>
<dbReference type="OrthoDB" id="9782972at2"/>
<protein>
    <recommendedName>
        <fullName evidence="2">Amidohydrolase-related domain-containing protein</fullName>
    </recommendedName>
</protein>
<keyword evidence="4" id="KW-1185">Reference proteome</keyword>
<dbReference type="Pfam" id="PF01979">
    <property type="entry name" value="Amidohydro_1"/>
    <property type="match status" value="1"/>
</dbReference>
<dbReference type="PANTHER" id="PTHR43135">
    <property type="entry name" value="ALPHA-D-RIBOSE 1-METHYLPHOSPHONATE 5-TRIPHOSPHATE DIPHOSPHATASE"/>
    <property type="match status" value="1"/>
</dbReference>
<evidence type="ECO:0000259" key="2">
    <source>
        <dbReference type="Pfam" id="PF01979"/>
    </source>
</evidence>
<dbReference type="SUPFAM" id="SSF51338">
    <property type="entry name" value="Composite domain of metallo-dependent hydrolases"/>
    <property type="match status" value="1"/>
</dbReference>
<dbReference type="InterPro" id="IPR051781">
    <property type="entry name" value="Metallo-dep_Hydrolase"/>
</dbReference>
<dbReference type="STRING" id="1560345.AWL63_03565"/>
<feature type="chain" id="PRO_5008556093" description="Amidohydrolase-related domain-containing protein" evidence="1">
    <location>
        <begin position="34"/>
        <end position="437"/>
    </location>
</feature>
<dbReference type="InterPro" id="IPR032466">
    <property type="entry name" value="Metal_Hydrolase"/>
</dbReference>
<name>A0A1B3Z6Y7_9SPHN</name>
<feature type="domain" description="Amidohydrolase-related" evidence="2">
    <location>
        <begin position="84"/>
        <end position="431"/>
    </location>
</feature>
<evidence type="ECO:0000313" key="3">
    <source>
        <dbReference type="EMBL" id="AOH83191.1"/>
    </source>
</evidence>
<proteinExistence type="predicted"/>
<dbReference type="Gene3D" id="2.30.40.10">
    <property type="entry name" value="Urease, subunit C, domain 1"/>
    <property type="match status" value="1"/>
</dbReference>
<dbReference type="EMBL" id="CP014168">
    <property type="protein sequence ID" value="AOH83191.1"/>
    <property type="molecule type" value="Genomic_DNA"/>
</dbReference>
<dbReference type="InterPro" id="IPR057744">
    <property type="entry name" value="OTAase-like"/>
</dbReference>
<dbReference type="Gene3D" id="3.20.20.140">
    <property type="entry name" value="Metal-dependent hydrolases"/>
    <property type="match status" value="1"/>
</dbReference>
<dbReference type="PANTHER" id="PTHR43135:SF3">
    <property type="entry name" value="ALPHA-D-RIBOSE 1-METHYLPHOSPHONATE 5-TRIPHOSPHATE DIPHOSPHATASE"/>
    <property type="match status" value="1"/>
</dbReference>
<dbReference type="InterPro" id="IPR011059">
    <property type="entry name" value="Metal-dep_hydrolase_composite"/>
</dbReference>
<dbReference type="KEGG" id="span:AWL63_03565"/>
<gene>
    <name evidence="3" type="ORF">AWL63_03565</name>
</gene>
<dbReference type="Proteomes" id="UP000094256">
    <property type="component" value="Chromosome"/>
</dbReference>
<dbReference type="PROSITE" id="PS51257">
    <property type="entry name" value="PROKAR_LIPOPROTEIN"/>
    <property type="match status" value="1"/>
</dbReference>